<dbReference type="CDD" id="cd00796">
    <property type="entry name" value="INT_Rci_Hp1_C"/>
    <property type="match status" value="1"/>
</dbReference>
<dbReference type="GO" id="GO:0006310">
    <property type="term" value="P:DNA recombination"/>
    <property type="evidence" value="ECO:0007669"/>
    <property type="project" value="UniProtKB-KW"/>
</dbReference>
<dbReference type="PANTHER" id="PTHR30629:SF2">
    <property type="entry name" value="PROPHAGE INTEGRASE INTS-RELATED"/>
    <property type="match status" value="1"/>
</dbReference>
<dbReference type="AlphaFoldDB" id="A0A0D6AWI3"/>
<dbReference type="EMBL" id="AP014800">
    <property type="protein sequence ID" value="BAQ67248.1"/>
    <property type="molecule type" value="Genomic_DNA"/>
</dbReference>
<keyword evidence="4" id="KW-0233">DNA recombination</keyword>
<name>A0A0D6AWI3_RHOSU</name>
<dbReference type="SUPFAM" id="SSF56349">
    <property type="entry name" value="DNA breaking-rejoining enzymes"/>
    <property type="match status" value="1"/>
</dbReference>
<dbReference type="PATRIC" id="fig|35806.4.peg.77"/>
<dbReference type="KEGG" id="rsu:NHU_00076"/>
<dbReference type="InterPro" id="IPR050808">
    <property type="entry name" value="Phage_Integrase"/>
</dbReference>
<feature type="domain" description="Tyr recombinase" evidence="5">
    <location>
        <begin position="152"/>
        <end position="323"/>
    </location>
</feature>
<dbReference type="Pfam" id="PF00589">
    <property type="entry name" value="Phage_integrase"/>
    <property type="match status" value="1"/>
</dbReference>
<evidence type="ECO:0000256" key="4">
    <source>
        <dbReference type="ARBA" id="ARBA00023172"/>
    </source>
</evidence>
<comment type="similarity">
    <text evidence="1">Belongs to the 'phage' integrase family.</text>
</comment>
<evidence type="ECO:0000256" key="1">
    <source>
        <dbReference type="ARBA" id="ARBA00008857"/>
    </source>
</evidence>
<dbReference type="Gene3D" id="1.10.150.130">
    <property type="match status" value="1"/>
</dbReference>
<dbReference type="PANTHER" id="PTHR30629">
    <property type="entry name" value="PROPHAGE INTEGRASE"/>
    <property type="match status" value="1"/>
</dbReference>
<proteinExistence type="inferred from homology"/>
<dbReference type="InterPro" id="IPR011010">
    <property type="entry name" value="DNA_brk_join_enz"/>
</dbReference>
<evidence type="ECO:0000259" key="5">
    <source>
        <dbReference type="PROSITE" id="PS51898"/>
    </source>
</evidence>
<accession>A0A0D6AWI3</accession>
<dbReference type="GO" id="GO:0015074">
    <property type="term" value="P:DNA integration"/>
    <property type="evidence" value="ECO:0007669"/>
    <property type="project" value="UniProtKB-KW"/>
</dbReference>
<dbReference type="PROSITE" id="PS51898">
    <property type="entry name" value="TYR_RECOMBINASE"/>
    <property type="match status" value="1"/>
</dbReference>
<evidence type="ECO:0000313" key="7">
    <source>
        <dbReference type="Proteomes" id="UP000064912"/>
    </source>
</evidence>
<dbReference type="Gene3D" id="1.10.443.10">
    <property type="entry name" value="Intergrase catalytic core"/>
    <property type="match status" value="1"/>
</dbReference>
<dbReference type="InterPro" id="IPR013762">
    <property type="entry name" value="Integrase-like_cat_sf"/>
</dbReference>
<sequence>MRDYRIGHLNGRHVVIWTDDEGKRRRYRLEANTAREAEREARDLILRLDAPPAGMTVAQVWGAYRVEMGDRRQGEKMDFAAKVILPAFGHLSVDQITVADCRGYIAKRRTAGRKDGTIRSELGCLRSAALWARKVRLIDAVPPIEMPPTPAPRERYLSRDEVDRLLAAALDPHIKLAMLLMLTTAGRSGAILELTWDRVDFASRTIRLAANDLGPRKGRATVPINDTLMAALQDAQRAAVSDFVVEWGGRPVRSIKTGFNAAVARAGIDHCTPHDLRRTAGRFMAEAGVPIEEIAEYLGHTNPNVTRSTYARFSPEHLRRAAGSLEFGAPKLVQRTRVQTPKGRVSL</sequence>
<keyword evidence="3" id="KW-0238">DNA-binding</keyword>
<dbReference type="InterPro" id="IPR002104">
    <property type="entry name" value="Integrase_catalytic"/>
</dbReference>
<organism evidence="6 7">
    <name type="scientific">Rhodovulum sulfidophilum</name>
    <name type="common">Rhodobacter sulfidophilus</name>
    <dbReference type="NCBI Taxonomy" id="35806"/>
    <lineage>
        <taxon>Bacteria</taxon>
        <taxon>Pseudomonadati</taxon>
        <taxon>Pseudomonadota</taxon>
        <taxon>Alphaproteobacteria</taxon>
        <taxon>Rhodobacterales</taxon>
        <taxon>Paracoccaceae</taxon>
        <taxon>Rhodovulum</taxon>
    </lineage>
</organism>
<dbReference type="InterPro" id="IPR010998">
    <property type="entry name" value="Integrase_recombinase_N"/>
</dbReference>
<gene>
    <name evidence="6" type="ORF">NHU_00076</name>
</gene>
<protein>
    <submittedName>
        <fullName evidence="6">Integrase</fullName>
    </submittedName>
</protein>
<evidence type="ECO:0000256" key="2">
    <source>
        <dbReference type="ARBA" id="ARBA00022908"/>
    </source>
</evidence>
<evidence type="ECO:0000256" key="3">
    <source>
        <dbReference type="ARBA" id="ARBA00023125"/>
    </source>
</evidence>
<evidence type="ECO:0000313" key="6">
    <source>
        <dbReference type="EMBL" id="BAQ67248.1"/>
    </source>
</evidence>
<keyword evidence="2" id="KW-0229">DNA integration</keyword>
<dbReference type="Proteomes" id="UP000064912">
    <property type="component" value="Chromosome"/>
</dbReference>
<dbReference type="GO" id="GO:0003677">
    <property type="term" value="F:DNA binding"/>
    <property type="evidence" value="ECO:0007669"/>
    <property type="project" value="UniProtKB-KW"/>
</dbReference>
<reference evidence="6 7" key="1">
    <citation type="submission" date="2015-02" db="EMBL/GenBank/DDBJ databases">
        <title>Genome sequene of Rhodovulum sulfidophilum DSM 2351.</title>
        <authorList>
            <person name="Nagao N."/>
        </authorList>
    </citation>
    <scope>NUCLEOTIDE SEQUENCE [LARGE SCALE GENOMIC DNA]</scope>
    <source>
        <strain evidence="6 7">DSM 2351</strain>
    </source>
</reference>